<feature type="region of interest" description="Disordered" evidence="1">
    <location>
        <begin position="80"/>
        <end position="104"/>
    </location>
</feature>
<feature type="compositionally biased region" description="Polar residues" evidence="1">
    <location>
        <begin position="1"/>
        <end position="10"/>
    </location>
</feature>
<feature type="region of interest" description="Disordered" evidence="1">
    <location>
        <begin position="1"/>
        <end position="23"/>
    </location>
</feature>
<proteinExistence type="predicted"/>
<evidence type="ECO:0000313" key="2">
    <source>
        <dbReference type="EMBL" id="KAK2094416.1"/>
    </source>
</evidence>
<evidence type="ECO:0000256" key="1">
    <source>
        <dbReference type="SAM" id="MobiDB-lite"/>
    </source>
</evidence>
<gene>
    <name evidence="2" type="ORF">P7K49_028154</name>
</gene>
<dbReference type="Proteomes" id="UP001266305">
    <property type="component" value="Unassembled WGS sequence"/>
</dbReference>
<protein>
    <submittedName>
        <fullName evidence="2">Uncharacterized protein</fullName>
    </submittedName>
</protein>
<comment type="caution">
    <text evidence="2">The sequence shown here is derived from an EMBL/GenBank/DDBJ whole genome shotgun (WGS) entry which is preliminary data.</text>
</comment>
<dbReference type="EMBL" id="JASSZA010000014">
    <property type="protein sequence ID" value="KAK2094416.1"/>
    <property type="molecule type" value="Genomic_DNA"/>
</dbReference>
<evidence type="ECO:0000313" key="3">
    <source>
        <dbReference type="Proteomes" id="UP001266305"/>
    </source>
</evidence>
<reference evidence="2 3" key="1">
    <citation type="submission" date="2023-05" db="EMBL/GenBank/DDBJ databases">
        <title>B98-5 Cell Line De Novo Hybrid Assembly: An Optical Mapping Approach.</title>
        <authorList>
            <person name="Kananen K."/>
            <person name="Auerbach J.A."/>
            <person name="Kautto E."/>
            <person name="Blachly J.S."/>
        </authorList>
    </citation>
    <scope>NUCLEOTIDE SEQUENCE [LARGE SCALE GENOMIC DNA]</scope>
    <source>
        <strain evidence="2">B95-8</strain>
        <tissue evidence="2">Cell line</tissue>
    </source>
</reference>
<organism evidence="2 3">
    <name type="scientific">Saguinus oedipus</name>
    <name type="common">Cotton-top tamarin</name>
    <name type="synonym">Oedipomidas oedipus</name>
    <dbReference type="NCBI Taxonomy" id="9490"/>
    <lineage>
        <taxon>Eukaryota</taxon>
        <taxon>Metazoa</taxon>
        <taxon>Chordata</taxon>
        <taxon>Craniata</taxon>
        <taxon>Vertebrata</taxon>
        <taxon>Euteleostomi</taxon>
        <taxon>Mammalia</taxon>
        <taxon>Eutheria</taxon>
        <taxon>Euarchontoglires</taxon>
        <taxon>Primates</taxon>
        <taxon>Haplorrhini</taxon>
        <taxon>Platyrrhini</taxon>
        <taxon>Cebidae</taxon>
        <taxon>Callitrichinae</taxon>
        <taxon>Saguinus</taxon>
    </lineage>
</organism>
<name>A0ABQ9UBY2_SAGOE</name>
<sequence>MKPSRCNQQHPDAPDTPPSDSAQPWMLFASEPCRFQLHCFPACLFFLARCWHVVWVAGDLHLSWVVIQLSPVHRPQAQESNYENLNQMNPRSPPAAVCSPGGVP</sequence>
<feature type="compositionally biased region" description="Polar residues" evidence="1">
    <location>
        <begin position="80"/>
        <end position="90"/>
    </location>
</feature>
<accession>A0ABQ9UBY2</accession>
<keyword evidence="3" id="KW-1185">Reference proteome</keyword>